<dbReference type="Gene3D" id="3.30.497.10">
    <property type="entry name" value="Antithrombin, subunit I, domain 2"/>
    <property type="match status" value="1"/>
</dbReference>
<dbReference type="Pfam" id="PF00079">
    <property type="entry name" value="Serpin"/>
    <property type="match status" value="1"/>
</dbReference>
<dbReference type="PROSITE" id="PS00284">
    <property type="entry name" value="SERPIN"/>
    <property type="match status" value="1"/>
</dbReference>
<accession>A0A401RIZ1</accession>
<keyword evidence="2" id="KW-0732">Signal</keyword>
<dbReference type="Gene3D" id="2.30.39.10">
    <property type="entry name" value="Alpha-1-antitrypsin, domain 1"/>
    <property type="match status" value="1"/>
</dbReference>
<organism evidence="4 5">
    <name type="scientific">Chiloscyllium punctatum</name>
    <name type="common">Brownbanded bambooshark</name>
    <name type="synonym">Hemiscyllium punctatum</name>
    <dbReference type="NCBI Taxonomy" id="137246"/>
    <lineage>
        <taxon>Eukaryota</taxon>
        <taxon>Metazoa</taxon>
        <taxon>Chordata</taxon>
        <taxon>Craniata</taxon>
        <taxon>Vertebrata</taxon>
        <taxon>Chondrichthyes</taxon>
        <taxon>Elasmobranchii</taxon>
        <taxon>Galeomorphii</taxon>
        <taxon>Galeoidea</taxon>
        <taxon>Orectolobiformes</taxon>
        <taxon>Hemiscylliidae</taxon>
        <taxon>Chiloscyllium</taxon>
    </lineage>
</organism>
<dbReference type="PRINTS" id="PR00780">
    <property type="entry name" value="LEUSERPINII"/>
</dbReference>
<protein>
    <recommendedName>
        <fullName evidence="3">Serpin domain-containing protein</fullName>
    </recommendedName>
</protein>
<dbReference type="InterPro" id="IPR042185">
    <property type="entry name" value="Serpin_sf_2"/>
</dbReference>
<dbReference type="SUPFAM" id="SSF56574">
    <property type="entry name" value="Serpins"/>
    <property type="match status" value="1"/>
</dbReference>
<dbReference type="Proteomes" id="UP000287033">
    <property type="component" value="Unassembled WGS sequence"/>
</dbReference>
<dbReference type="InterPro" id="IPR000215">
    <property type="entry name" value="Serpin_fam"/>
</dbReference>
<dbReference type="GO" id="GO:0005615">
    <property type="term" value="C:extracellular space"/>
    <property type="evidence" value="ECO:0007669"/>
    <property type="project" value="InterPro"/>
</dbReference>
<dbReference type="EMBL" id="BEZZ01001374">
    <property type="protein sequence ID" value="GCC18076.1"/>
    <property type="molecule type" value="Genomic_DNA"/>
</dbReference>
<dbReference type="InterPro" id="IPR042178">
    <property type="entry name" value="Serpin_sf_1"/>
</dbReference>
<evidence type="ECO:0000313" key="5">
    <source>
        <dbReference type="Proteomes" id="UP000287033"/>
    </source>
</evidence>
<comment type="similarity">
    <text evidence="1">Belongs to the serpin family.</text>
</comment>
<feature type="signal peptide" evidence="2">
    <location>
        <begin position="1"/>
        <end position="21"/>
    </location>
</feature>
<evidence type="ECO:0000313" key="4">
    <source>
        <dbReference type="EMBL" id="GCC18076.1"/>
    </source>
</evidence>
<dbReference type="STRING" id="137246.A0A401RIZ1"/>
<dbReference type="PANTHER" id="PTHR11461:SF30">
    <property type="entry name" value="HEPARIN COFACTOR 2"/>
    <property type="match status" value="1"/>
</dbReference>
<evidence type="ECO:0000256" key="1">
    <source>
        <dbReference type="RuleBase" id="RU000411"/>
    </source>
</evidence>
<evidence type="ECO:0000259" key="3">
    <source>
        <dbReference type="SMART" id="SM00093"/>
    </source>
</evidence>
<dbReference type="SMART" id="SM00093">
    <property type="entry name" value="SERPIN"/>
    <property type="match status" value="1"/>
</dbReference>
<keyword evidence="5" id="KW-1185">Reference proteome</keyword>
<name>A0A401RIZ1_CHIPU</name>
<dbReference type="InterPro" id="IPR023796">
    <property type="entry name" value="Serpin_dom"/>
</dbReference>
<feature type="domain" description="Serpin" evidence="3">
    <location>
        <begin position="109"/>
        <end position="472"/>
    </location>
</feature>
<dbReference type="OrthoDB" id="1063785at2759"/>
<feature type="chain" id="PRO_5019371194" description="Serpin domain-containing protein" evidence="2">
    <location>
        <begin position="22"/>
        <end position="475"/>
    </location>
</feature>
<gene>
    <name evidence="4" type="ORF">chiPu_0017788</name>
</gene>
<dbReference type="OMA" id="WEHKFIK"/>
<dbReference type="PANTHER" id="PTHR11461">
    <property type="entry name" value="SERINE PROTEASE INHIBITOR, SERPIN"/>
    <property type="match status" value="1"/>
</dbReference>
<comment type="caution">
    <text evidence="4">The sequence shown here is derived from an EMBL/GenBank/DDBJ whole genome shotgun (WGS) entry which is preliminary data.</text>
</comment>
<dbReference type="GO" id="GO:0004867">
    <property type="term" value="F:serine-type endopeptidase inhibitor activity"/>
    <property type="evidence" value="ECO:0007669"/>
    <property type="project" value="InterPro"/>
</dbReference>
<reference evidence="4 5" key="1">
    <citation type="journal article" date="2018" name="Nat. Ecol. Evol.">
        <title>Shark genomes provide insights into elasmobranch evolution and the origin of vertebrates.</title>
        <authorList>
            <person name="Hara Y"/>
            <person name="Yamaguchi K"/>
            <person name="Onimaru K"/>
            <person name="Kadota M"/>
            <person name="Koyanagi M"/>
            <person name="Keeley SD"/>
            <person name="Tatsumi K"/>
            <person name="Tanaka K"/>
            <person name="Motone F"/>
            <person name="Kageyama Y"/>
            <person name="Nozu R"/>
            <person name="Adachi N"/>
            <person name="Nishimura O"/>
            <person name="Nakagawa R"/>
            <person name="Tanegashima C"/>
            <person name="Kiyatake I"/>
            <person name="Matsumoto R"/>
            <person name="Murakumo K"/>
            <person name="Nishida K"/>
            <person name="Terakita A"/>
            <person name="Kuratani S"/>
            <person name="Sato K"/>
            <person name="Hyodo S Kuraku.S."/>
        </authorList>
    </citation>
    <scope>NUCLEOTIDE SEQUENCE [LARGE SCALE GENOMIC DNA]</scope>
</reference>
<evidence type="ECO:0000256" key="2">
    <source>
        <dbReference type="SAM" id="SignalP"/>
    </source>
</evidence>
<dbReference type="InterPro" id="IPR036186">
    <property type="entry name" value="Serpin_sf"/>
</dbReference>
<proteinExistence type="inferred from homology"/>
<dbReference type="AlphaFoldDB" id="A0A401RIZ1"/>
<sequence>MMFSWFRFLLCSLDFVSTAAAVSSFDTGHIMPTESNTLTRELHVPDLDEYDYTELEDYGDDEDNYGFVEDMFVNKKPFAAPQSSESIRKKFRGKSRIQRLSLVNTNFAFNFYRALLRSQPASKNVVFSPFGLSSMMAMVMVGTSNRTQEQISQVLGFDHFVTSKPGVTGNEVLQDIFHKLIHRLFKHDFGYTLKDFSGIFVREGLKIRKPFREWLKNYYGAHTQSVDFSDPQALTKLNQLIVKTTKGKLQDVVGDIDPQTVMLIYQALHFKGSWEHKFIKSKTAMLQFRTGKATVVKVPMMYVRATMQATTDHTHECDVIRLPYSANASMLLVVPYKTFGLRHIERELSWEMVDNWLKEMTNRTREVYIPKFTLHGNYDLIEMFEGLGVTDLFHNKADLSGICEHRNLYVNSLKQHVALKVDEEGSEVAAVSLSGFMPLSSQAKFMANRPFLFLILEHHTQSLLFMGRVMNPLNQ</sequence>
<dbReference type="InterPro" id="IPR023795">
    <property type="entry name" value="Serpin_CS"/>
</dbReference>